<evidence type="ECO:0000313" key="6">
    <source>
        <dbReference type="Proteomes" id="UP000194236"/>
    </source>
</evidence>
<dbReference type="GO" id="GO:0016020">
    <property type="term" value="C:membrane"/>
    <property type="evidence" value="ECO:0007669"/>
    <property type="project" value="TreeGrafter"/>
</dbReference>
<dbReference type="GO" id="GO:0005794">
    <property type="term" value="C:Golgi apparatus"/>
    <property type="evidence" value="ECO:0007669"/>
    <property type="project" value="TreeGrafter"/>
</dbReference>
<dbReference type="Proteomes" id="UP000194236">
    <property type="component" value="Unassembled WGS sequence"/>
</dbReference>
<protein>
    <recommendedName>
        <fullName evidence="3">Oxysterol-binding protein</fullName>
    </recommendedName>
</protein>
<dbReference type="AlphaFoldDB" id="A0A1Y3BQL6"/>
<evidence type="ECO:0000256" key="3">
    <source>
        <dbReference type="RuleBase" id="RU003845"/>
    </source>
</evidence>
<dbReference type="PANTHER" id="PTHR10972">
    <property type="entry name" value="OXYSTEROL-BINDING PROTEIN-RELATED"/>
    <property type="match status" value="1"/>
</dbReference>
<dbReference type="SUPFAM" id="SSF144000">
    <property type="entry name" value="Oxysterol-binding protein-like"/>
    <property type="match status" value="1"/>
</dbReference>
<dbReference type="FunFam" id="1.10.287.2720:FF:000001">
    <property type="entry name" value="Oxysterol-binding OBPalpha"/>
    <property type="match status" value="1"/>
</dbReference>
<evidence type="ECO:0000313" key="5">
    <source>
        <dbReference type="EMBL" id="OTF83082.1"/>
    </source>
</evidence>
<feature type="non-terminal residue" evidence="5">
    <location>
        <position position="1"/>
    </location>
</feature>
<dbReference type="EMBL" id="MUJZ01005250">
    <property type="protein sequence ID" value="OTF83082.1"/>
    <property type="molecule type" value="Genomic_DNA"/>
</dbReference>
<proteinExistence type="inferred from homology"/>
<keyword evidence="6" id="KW-1185">Reference proteome</keyword>
<comment type="caution">
    <text evidence="5">The sequence shown here is derived from an EMBL/GenBank/DDBJ whole genome shotgun (WGS) entry which is preliminary data.</text>
</comment>
<keyword evidence="1" id="KW-0446">Lipid-binding</keyword>
<evidence type="ECO:0000256" key="1">
    <source>
        <dbReference type="ARBA" id="ARBA00023121"/>
    </source>
</evidence>
<name>A0A1Y3BQL6_EURMA</name>
<accession>A0A1Y3BQL6</accession>
<organism evidence="5 6">
    <name type="scientific">Euroglyphus maynei</name>
    <name type="common">Mayne's house dust mite</name>
    <dbReference type="NCBI Taxonomy" id="6958"/>
    <lineage>
        <taxon>Eukaryota</taxon>
        <taxon>Metazoa</taxon>
        <taxon>Ecdysozoa</taxon>
        <taxon>Arthropoda</taxon>
        <taxon>Chelicerata</taxon>
        <taxon>Arachnida</taxon>
        <taxon>Acari</taxon>
        <taxon>Acariformes</taxon>
        <taxon>Sarcoptiformes</taxon>
        <taxon>Astigmata</taxon>
        <taxon>Psoroptidia</taxon>
        <taxon>Analgoidea</taxon>
        <taxon>Pyroglyphidae</taxon>
        <taxon>Pyroglyphinae</taxon>
        <taxon>Euroglyphus</taxon>
    </lineage>
</organism>
<keyword evidence="3" id="KW-0445">Lipid transport</keyword>
<dbReference type="InterPro" id="IPR018494">
    <property type="entry name" value="Oxysterol-bd_CS"/>
</dbReference>
<comment type="similarity">
    <text evidence="2">Belongs to the OSBP family.</text>
</comment>
<evidence type="ECO:0000256" key="4">
    <source>
        <dbReference type="SAM" id="MobiDB-lite"/>
    </source>
</evidence>
<feature type="compositionally biased region" description="Acidic residues" evidence="4">
    <location>
        <begin position="1"/>
        <end position="11"/>
    </location>
</feature>
<dbReference type="Gene3D" id="2.40.160.120">
    <property type="match status" value="1"/>
</dbReference>
<dbReference type="PROSITE" id="PS01013">
    <property type="entry name" value="OSBP"/>
    <property type="match status" value="1"/>
</dbReference>
<dbReference type="FunFam" id="2.40.160.120:FF:000014">
    <property type="entry name" value="Oxysterol-binding protein"/>
    <property type="match status" value="1"/>
</dbReference>
<gene>
    <name evidence="5" type="ORF">BLA29_005616</name>
</gene>
<dbReference type="Pfam" id="PF01237">
    <property type="entry name" value="Oxysterol_BP"/>
    <property type="match status" value="1"/>
</dbReference>
<dbReference type="PANTHER" id="PTHR10972:SF200">
    <property type="entry name" value="OXYSTEROL-BINDING PROTEIN-RELATED PROTEIN 9"/>
    <property type="match status" value="1"/>
</dbReference>
<dbReference type="Gene3D" id="1.10.287.2720">
    <property type="match status" value="1"/>
</dbReference>
<dbReference type="GO" id="GO:0006869">
    <property type="term" value="P:lipid transport"/>
    <property type="evidence" value="ECO:0007669"/>
    <property type="project" value="UniProtKB-KW"/>
</dbReference>
<keyword evidence="3" id="KW-0813">Transport</keyword>
<sequence>CDKNNEDEEEPNFDKLYESSDDSDNELCPISSHGSVISHLISQVKIGMDLTKVALPTFILERRSLLEMYADFFAHADIFCSIPDYKTPEERMIQVTRWYLSAFHAGRKGSIAKKPYNPILGEVFKCYWNLSSNSSDTNDIALNDGPLPWARNSDLIFIAEQVSHHPPISAFYAENFDKRIMCCAQIWTKSKFLGLSIGVNNIGQGSIYLLDHGEEYICTFPSAYGRSILTEPWFEFGGSVQIECQKSGYSAKIDFLTKPFYGGKRNRINAEIFDPNKKTLVTITGEWNGRMEAKFANNHNINKSTTKSEPFVDTKTLPVIRKQVKPINEQCDYESRNLWKHVTYALKKQNVNEATTAKHQIEQRQRDLVKEREQNASKWQNRVSVLNVSNQYKSI</sequence>
<dbReference type="Gene3D" id="6.10.140.1150">
    <property type="match status" value="1"/>
</dbReference>
<dbReference type="InterPro" id="IPR000648">
    <property type="entry name" value="Oxysterol-bd"/>
</dbReference>
<dbReference type="InterPro" id="IPR037239">
    <property type="entry name" value="OSBP_sf"/>
</dbReference>
<dbReference type="GO" id="GO:0005829">
    <property type="term" value="C:cytosol"/>
    <property type="evidence" value="ECO:0007669"/>
    <property type="project" value="TreeGrafter"/>
</dbReference>
<reference evidence="5 6" key="1">
    <citation type="submission" date="2017-03" db="EMBL/GenBank/DDBJ databases">
        <title>Genome Survey of Euroglyphus maynei.</title>
        <authorList>
            <person name="Arlian L.G."/>
            <person name="Morgan M.S."/>
            <person name="Rider S.D."/>
        </authorList>
    </citation>
    <scope>NUCLEOTIDE SEQUENCE [LARGE SCALE GENOMIC DNA]</scope>
    <source>
        <strain evidence="5">Arlian Lab</strain>
        <tissue evidence="5">Whole body</tissue>
    </source>
</reference>
<evidence type="ECO:0000256" key="2">
    <source>
        <dbReference type="RuleBase" id="RU003844"/>
    </source>
</evidence>
<feature type="region of interest" description="Disordered" evidence="4">
    <location>
        <begin position="1"/>
        <end position="24"/>
    </location>
</feature>
<dbReference type="OrthoDB" id="14833at2759"/>
<dbReference type="GO" id="GO:0032934">
    <property type="term" value="F:sterol binding"/>
    <property type="evidence" value="ECO:0007669"/>
    <property type="project" value="TreeGrafter"/>
</dbReference>